<protein>
    <submittedName>
        <fullName evidence="1">Uncharacterized protein</fullName>
    </submittedName>
</protein>
<reference evidence="2" key="3">
    <citation type="journal article" date="2018" name="Nat. Plants">
        <title>Whole-genome landscape of Medicago truncatula symbiotic genes.</title>
        <authorList>
            <person name="Pecrix Y."/>
            <person name="Gamas P."/>
            <person name="Carrere S."/>
        </authorList>
    </citation>
    <scope>NUCLEOTIDE SEQUENCE</scope>
    <source>
        <tissue evidence="2">Leaves</tissue>
    </source>
</reference>
<dbReference type="EMBL" id="BT138570">
    <property type="protein sequence ID" value="AFK38365.1"/>
    <property type="molecule type" value="mRNA"/>
</dbReference>
<accession>I3SDM3</accession>
<organism evidence="1">
    <name type="scientific">Medicago truncatula</name>
    <name type="common">Barrel medic</name>
    <name type="synonym">Medicago tribuloides</name>
    <dbReference type="NCBI Taxonomy" id="3880"/>
    <lineage>
        <taxon>Eukaryota</taxon>
        <taxon>Viridiplantae</taxon>
        <taxon>Streptophyta</taxon>
        <taxon>Embryophyta</taxon>
        <taxon>Tracheophyta</taxon>
        <taxon>Spermatophyta</taxon>
        <taxon>Magnoliopsida</taxon>
        <taxon>eudicotyledons</taxon>
        <taxon>Gunneridae</taxon>
        <taxon>Pentapetalae</taxon>
        <taxon>rosids</taxon>
        <taxon>fabids</taxon>
        <taxon>Fabales</taxon>
        <taxon>Fabaceae</taxon>
        <taxon>Papilionoideae</taxon>
        <taxon>50 kb inversion clade</taxon>
        <taxon>NPAAA clade</taxon>
        <taxon>Hologalegina</taxon>
        <taxon>IRL clade</taxon>
        <taxon>Trifolieae</taxon>
        <taxon>Medicago</taxon>
    </lineage>
</organism>
<reference evidence="1" key="1">
    <citation type="submission" date="2012-05" db="EMBL/GenBank/DDBJ databases">
        <authorList>
            <person name="Krishnakumar V."/>
            <person name="Cheung F."/>
            <person name="Xiao Y."/>
            <person name="Chan A."/>
            <person name="Moskal W.A."/>
            <person name="Town C.D."/>
        </authorList>
    </citation>
    <scope>NUCLEOTIDE SEQUENCE</scope>
</reference>
<evidence type="ECO:0000313" key="3">
    <source>
        <dbReference type="Proteomes" id="UP000265566"/>
    </source>
</evidence>
<dbReference type="AlphaFoldDB" id="I3SDM3"/>
<proteinExistence type="evidence at transcript level"/>
<dbReference type="EMBL" id="PSQE01000005">
    <property type="protein sequence ID" value="RHN56161.1"/>
    <property type="molecule type" value="Genomic_DNA"/>
</dbReference>
<dbReference type="Gramene" id="rna31518">
    <property type="protein sequence ID" value="RHN56161.1"/>
    <property type="gene ID" value="gene31518"/>
</dbReference>
<dbReference type="Proteomes" id="UP000265566">
    <property type="component" value="Chromosome 5"/>
</dbReference>
<evidence type="ECO:0000313" key="1">
    <source>
        <dbReference type="EMBL" id="AFK38365.1"/>
    </source>
</evidence>
<sequence length="56" mass="6972">MATRIDQHIEFQNFQPKCMRTCFSFHLRVHHKKNHVFHTYLNKNRQLTHQRLLGQR</sequence>
<name>I3SDM3_MEDTR</name>
<evidence type="ECO:0000313" key="2">
    <source>
        <dbReference type="EMBL" id="RHN56161.1"/>
    </source>
</evidence>
<reference evidence="3" key="2">
    <citation type="journal article" date="2018" name="Nat. Plants">
        <title>Whole-genome landscape of Medicago truncatula symbiotic genes.</title>
        <authorList>
            <person name="Pecrix Y."/>
            <person name="Staton S.E."/>
            <person name="Sallet E."/>
            <person name="Lelandais-Briere C."/>
            <person name="Moreau S."/>
            <person name="Carrere S."/>
            <person name="Blein T."/>
            <person name="Jardinaud M.F."/>
            <person name="Latrasse D."/>
            <person name="Zouine M."/>
            <person name="Zahm M."/>
            <person name="Kreplak J."/>
            <person name="Mayjonade B."/>
            <person name="Satge C."/>
            <person name="Perez M."/>
            <person name="Cauet S."/>
            <person name="Marande W."/>
            <person name="Chantry-Darmon C."/>
            <person name="Lopez-Roques C."/>
            <person name="Bouchez O."/>
            <person name="Berard A."/>
            <person name="Debelle F."/>
            <person name="Munos S."/>
            <person name="Bendahmane A."/>
            <person name="Berges H."/>
            <person name="Niebel A."/>
            <person name="Buitink J."/>
            <person name="Frugier F."/>
            <person name="Benhamed M."/>
            <person name="Crespi M."/>
            <person name="Gouzy J."/>
            <person name="Gamas P."/>
        </authorList>
    </citation>
    <scope>NUCLEOTIDE SEQUENCE [LARGE SCALE GENOMIC DNA]</scope>
    <source>
        <strain evidence="3">cv. Jemalong A17</strain>
    </source>
</reference>
<gene>
    <name evidence="2" type="ORF">MtrunA17_Chr5g0426451</name>
</gene>